<dbReference type="GO" id="GO:0016020">
    <property type="term" value="C:membrane"/>
    <property type="evidence" value="ECO:0007669"/>
    <property type="project" value="TreeGrafter"/>
</dbReference>
<reference evidence="3 4" key="1">
    <citation type="submission" date="2016-03" db="EMBL/GenBank/DDBJ databases">
        <title>Genome sequencing of Devosia sp. S37.</title>
        <authorList>
            <person name="Mohd Nor M."/>
        </authorList>
    </citation>
    <scope>NUCLEOTIDE SEQUENCE [LARGE SCALE GENOMIC DNA]</scope>
    <source>
        <strain evidence="3 4">S37</strain>
    </source>
</reference>
<keyword evidence="1" id="KW-0472">Membrane</keyword>
<dbReference type="InterPro" id="IPR002656">
    <property type="entry name" value="Acyl_transf_3_dom"/>
</dbReference>
<feature type="transmembrane region" description="Helical" evidence="1">
    <location>
        <begin position="281"/>
        <end position="302"/>
    </location>
</feature>
<dbReference type="EMBL" id="LVVY01000001">
    <property type="protein sequence ID" value="OAM84323.1"/>
    <property type="molecule type" value="Genomic_DNA"/>
</dbReference>
<evidence type="ECO:0000256" key="1">
    <source>
        <dbReference type="SAM" id="Phobius"/>
    </source>
</evidence>
<sequence length="374" mass="41102">MSGTRDQTIDFFRGVAILLVVLFHFTARLPSSALNISEDAPLPVFFGWVGVYFFFIISGYCIFMTLERSASVSQFLARRFSRIYPAFVAAVLLLFLFGVVFHVPSVPEANFHEVEPGPLDVVLNLFFVGELGEWVDGAFWSIAVEVKFYALVALLAGFFPDRGRFGRLFGIMAIVTGLVWIGSTLLSGSGSITPQSLLKFLTIAPYLSFFAVGLLGWQYEQGRPGTGRLLAANLVLSTVIVWVEASPFGPQGWAPATICALVYLGLALLFVRFIRGGAISAIPGVTWSVAQIGLLSFSWYLIHENIGISMLATLDRYLPAQVALWIVIASTFIMAVVFANLFEWRFRKPVEAAAMALLGRLRRLMAPVLPKPAP</sequence>
<name>A0A178I4R0_9HYPH</name>
<feature type="transmembrane region" description="Helical" evidence="1">
    <location>
        <begin position="253"/>
        <end position="274"/>
    </location>
</feature>
<gene>
    <name evidence="3" type="ORF">A3840_00710</name>
</gene>
<dbReference type="AlphaFoldDB" id="A0A178I4R0"/>
<dbReference type="OrthoDB" id="9807745at2"/>
<dbReference type="PANTHER" id="PTHR23028:SF53">
    <property type="entry name" value="ACYL_TRANSF_3 DOMAIN-CONTAINING PROTEIN"/>
    <property type="match status" value="1"/>
</dbReference>
<dbReference type="RefSeq" id="WP_067450324.1">
    <property type="nucleotide sequence ID" value="NZ_LVVY01000001.1"/>
</dbReference>
<protein>
    <recommendedName>
        <fullName evidence="2">Acyltransferase 3 domain-containing protein</fullName>
    </recommendedName>
</protein>
<feature type="transmembrane region" description="Helical" evidence="1">
    <location>
        <begin position="83"/>
        <end position="103"/>
    </location>
</feature>
<feature type="transmembrane region" description="Helical" evidence="1">
    <location>
        <begin position="165"/>
        <end position="185"/>
    </location>
</feature>
<feature type="transmembrane region" description="Helical" evidence="1">
    <location>
        <begin position="42"/>
        <end position="63"/>
    </location>
</feature>
<evidence type="ECO:0000313" key="4">
    <source>
        <dbReference type="Proteomes" id="UP000078389"/>
    </source>
</evidence>
<feature type="domain" description="Acyltransferase 3" evidence="2">
    <location>
        <begin position="8"/>
        <end position="339"/>
    </location>
</feature>
<feature type="transmembrane region" description="Helical" evidence="1">
    <location>
        <begin position="197"/>
        <end position="217"/>
    </location>
</feature>
<feature type="transmembrane region" description="Helical" evidence="1">
    <location>
        <begin position="138"/>
        <end position="158"/>
    </location>
</feature>
<dbReference type="PANTHER" id="PTHR23028">
    <property type="entry name" value="ACETYLTRANSFERASE"/>
    <property type="match status" value="1"/>
</dbReference>
<organism evidence="3 4">
    <name type="scientific">Devosia elaeis</name>
    <dbReference type="NCBI Taxonomy" id="1770058"/>
    <lineage>
        <taxon>Bacteria</taxon>
        <taxon>Pseudomonadati</taxon>
        <taxon>Pseudomonadota</taxon>
        <taxon>Alphaproteobacteria</taxon>
        <taxon>Hyphomicrobiales</taxon>
        <taxon>Devosiaceae</taxon>
        <taxon>Devosia</taxon>
    </lineage>
</organism>
<evidence type="ECO:0000259" key="2">
    <source>
        <dbReference type="Pfam" id="PF01757"/>
    </source>
</evidence>
<keyword evidence="1" id="KW-0812">Transmembrane</keyword>
<evidence type="ECO:0000313" key="3">
    <source>
        <dbReference type="EMBL" id="OAM84323.1"/>
    </source>
</evidence>
<feature type="transmembrane region" description="Helical" evidence="1">
    <location>
        <begin position="322"/>
        <end position="342"/>
    </location>
</feature>
<feature type="transmembrane region" description="Helical" evidence="1">
    <location>
        <begin position="12"/>
        <end position="30"/>
    </location>
</feature>
<comment type="caution">
    <text evidence="3">The sequence shown here is derived from an EMBL/GenBank/DDBJ whole genome shotgun (WGS) entry which is preliminary data.</text>
</comment>
<accession>A0A178I4R0</accession>
<keyword evidence="1" id="KW-1133">Transmembrane helix</keyword>
<dbReference type="Proteomes" id="UP000078389">
    <property type="component" value="Unassembled WGS sequence"/>
</dbReference>
<dbReference type="GO" id="GO:0000271">
    <property type="term" value="P:polysaccharide biosynthetic process"/>
    <property type="evidence" value="ECO:0007669"/>
    <property type="project" value="TreeGrafter"/>
</dbReference>
<feature type="transmembrane region" description="Helical" evidence="1">
    <location>
        <begin position="229"/>
        <end position="247"/>
    </location>
</feature>
<proteinExistence type="predicted"/>
<dbReference type="STRING" id="1770058.A3840_00710"/>
<keyword evidence="4" id="KW-1185">Reference proteome</keyword>
<dbReference type="Pfam" id="PF01757">
    <property type="entry name" value="Acyl_transf_3"/>
    <property type="match status" value="1"/>
</dbReference>
<dbReference type="GO" id="GO:0016747">
    <property type="term" value="F:acyltransferase activity, transferring groups other than amino-acyl groups"/>
    <property type="evidence" value="ECO:0007669"/>
    <property type="project" value="InterPro"/>
</dbReference>
<dbReference type="InterPro" id="IPR050879">
    <property type="entry name" value="Acyltransferase_3"/>
</dbReference>